<organism evidence="8">
    <name type="scientific">marine metagenome</name>
    <dbReference type="NCBI Taxonomy" id="408172"/>
    <lineage>
        <taxon>unclassified sequences</taxon>
        <taxon>metagenomes</taxon>
        <taxon>ecological metagenomes</taxon>
    </lineage>
</organism>
<evidence type="ECO:0000256" key="6">
    <source>
        <dbReference type="SAM" id="MobiDB-lite"/>
    </source>
</evidence>
<dbReference type="PANTHER" id="PTHR32303">
    <property type="entry name" value="QUINOPROTEIN ALCOHOL DEHYDROGENASE (CYTOCHROME C)"/>
    <property type="match status" value="1"/>
</dbReference>
<evidence type="ECO:0000256" key="1">
    <source>
        <dbReference type="ARBA" id="ARBA00001931"/>
    </source>
</evidence>
<dbReference type="InterPro" id="IPR001479">
    <property type="entry name" value="Quinoprotein_DH_CS"/>
</dbReference>
<evidence type="ECO:0000256" key="5">
    <source>
        <dbReference type="ARBA" id="ARBA00023002"/>
    </source>
</evidence>
<dbReference type="InterPro" id="IPR002372">
    <property type="entry name" value="PQQ_rpt_dom"/>
</dbReference>
<evidence type="ECO:0000256" key="3">
    <source>
        <dbReference type="ARBA" id="ARBA00022723"/>
    </source>
</evidence>
<evidence type="ECO:0000256" key="4">
    <source>
        <dbReference type="ARBA" id="ARBA00022891"/>
    </source>
</evidence>
<dbReference type="InterPro" id="IPR018391">
    <property type="entry name" value="PQQ_b-propeller_rpt"/>
</dbReference>
<evidence type="ECO:0000256" key="2">
    <source>
        <dbReference type="ARBA" id="ARBA00008156"/>
    </source>
</evidence>
<dbReference type="GO" id="GO:0016614">
    <property type="term" value="F:oxidoreductase activity, acting on CH-OH group of donors"/>
    <property type="evidence" value="ECO:0007669"/>
    <property type="project" value="InterPro"/>
</dbReference>
<dbReference type="EMBL" id="UINC01000366">
    <property type="protein sequence ID" value="SUZ54083.1"/>
    <property type="molecule type" value="Genomic_DNA"/>
</dbReference>
<feature type="domain" description="Pyrrolo-quinoline quinone repeat" evidence="7">
    <location>
        <begin position="41"/>
        <end position="362"/>
    </location>
</feature>
<dbReference type="Pfam" id="PF01011">
    <property type="entry name" value="PQQ"/>
    <property type="match status" value="2"/>
</dbReference>
<name>A0A381NKN2_9ZZZZ</name>
<dbReference type="GO" id="GO:0030288">
    <property type="term" value="C:outer membrane-bounded periplasmic space"/>
    <property type="evidence" value="ECO:0007669"/>
    <property type="project" value="InterPro"/>
</dbReference>
<evidence type="ECO:0000259" key="7">
    <source>
        <dbReference type="Pfam" id="PF01011"/>
    </source>
</evidence>
<dbReference type="InterPro" id="IPR017512">
    <property type="entry name" value="PQQ_MeOH/EtOH_DH"/>
</dbReference>
<dbReference type="PROSITE" id="PS00364">
    <property type="entry name" value="BACTERIAL_PQQ_2"/>
    <property type="match status" value="1"/>
</dbReference>
<dbReference type="SUPFAM" id="SSF50998">
    <property type="entry name" value="Quinoprotein alcohol dehydrogenase-like"/>
    <property type="match status" value="1"/>
</dbReference>
<comment type="similarity">
    <text evidence="2">Belongs to the bacterial PQQ dehydrogenase family.</text>
</comment>
<reference evidence="8" key="1">
    <citation type="submission" date="2018-05" db="EMBL/GenBank/DDBJ databases">
        <authorList>
            <person name="Lanie J.A."/>
            <person name="Ng W.-L."/>
            <person name="Kazmierczak K.M."/>
            <person name="Andrzejewski T.M."/>
            <person name="Davidsen T.M."/>
            <person name="Wayne K.J."/>
            <person name="Tettelin H."/>
            <person name="Glass J.I."/>
            <person name="Rusch D."/>
            <person name="Podicherti R."/>
            <person name="Tsui H.-C.T."/>
            <person name="Winkler M.E."/>
        </authorList>
    </citation>
    <scope>NUCLEOTIDE SEQUENCE</scope>
</reference>
<gene>
    <name evidence="8" type="ORF">METZ01_LOCUS6937</name>
</gene>
<evidence type="ECO:0000313" key="8">
    <source>
        <dbReference type="EMBL" id="SUZ54083.1"/>
    </source>
</evidence>
<feature type="domain" description="Pyrrolo-quinoline quinone repeat" evidence="7">
    <location>
        <begin position="396"/>
        <end position="545"/>
    </location>
</feature>
<dbReference type="GO" id="GO:0016020">
    <property type="term" value="C:membrane"/>
    <property type="evidence" value="ECO:0007669"/>
    <property type="project" value="InterPro"/>
</dbReference>
<dbReference type="InterPro" id="IPR011047">
    <property type="entry name" value="Quinoprotein_ADH-like_sf"/>
</dbReference>
<protein>
    <recommendedName>
        <fullName evidence="7">Pyrrolo-quinoline quinone repeat domain-containing protein</fullName>
    </recommendedName>
</protein>
<dbReference type="GO" id="GO:0005509">
    <property type="term" value="F:calcium ion binding"/>
    <property type="evidence" value="ECO:0007669"/>
    <property type="project" value="InterPro"/>
</dbReference>
<comment type="cofactor">
    <cofactor evidence="1">
        <name>pyrroloquinoline quinone</name>
        <dbReference type="ChEBI" id="CHEBI:58442"/>
    </cofactor>
</comment>
<proteinExistence type="inferred from homology"/>
<accession>A0A381NKN2</accession>
<sequence length="575" mass="62788">MSLKFGYPCLQASLNFVLYPLMVLAFWICLTPSPAVAQGEWVAHGRDLAETRYSPLNQIDTENVSRLEIAWTWDIPKTGARLETSPLVVDGVMYGTGPLSFVFALDARTGEEKWRWDPAIPDARHGGPGACCGNVNRGVALHGDKIFVGLLDGRLVALNRESGTVEWTVQTTPAGSDYTITGAPRVARDKVIIGNGGAEYGVRGYVTAYDVERGDQVWRTYTVPGNPADGFENDAMRIAADTWTGNWWIAGGGGTVWDAMVYDETANLVYLGTGNGAPWNREYRSPGGGDNLYLSSIVALNADNGEYVWHYQTTPGDDWDYTATQPLMLLDLEIEGEVREVIVQAPKNGFFYVVDRITGELISAEAFADDLTWATHVDLQTGRPAESPEARYGMNRRGAWLSPGPTGAHNWRPMSWSPLTGLVYLPAQNNTYYYQMAEQLEYTPGQWNTGTGRGRSEQRPERPQLTGPSTLLLAWDPATNREAWRVPSSGGNGGTLSTGGNLTFWGTGSNLVALDARSGEQVWSFEVGRGTATPITYSIDGRQYITIAAGMGVQNLPPRVWTFSVEEGVGSLNGN</sequence>
<dbReference type="NCBIfam" id="TIGR03075">
    <property type="entry name" value="PQQ_enz_alc_DH"/>
    <property type="match status" value="1"/>
</dbReference>
<dbReference type="Gene3D" id="2.140.10.10">
    <property type="entry name" value="Quinoprotein alcohol dehydrogenase-like superfamily"/>
    <property type="match status" value="1"/>
</dbReference>
<dbReference type="SMART" id="SM00564">
    <property type="entry name" value="PQQ"/>
    <property type="match status" value="5"/>
</dbReference>
<keyword evidence="3" id="KW-0479">Metal-binding</keyword>
<keyword evidence="5" id="KW-0560">Oxidoreductase</keyword>
<keyword evidence="4" id="KW-0634">PQQ</keyword>
<dbReference type="AlphaFoldDB" id="A0A381NKN2"/>
<feature type="region of interest" description="Disordered" evidence="6">
    <location>
        <begin position="446"/>
        <end position="468"/>
    </location>
</feature>